<dbReference type="Gene3D" id="3.30.2410.10">
    <property type="entry name" value="Hect, E3 ligase catalytic domain"/>
    <property type="match status" value="1"/>
</dbReference>
<dbReference type="GO" id="GO:0004842">
    <property type="term" value="F:ubiquitin-protein transferase activity"/>
    <property type="evidence" value="ECO:0007669"/>
    <property type="project" value="InterPro"/>
</dbReference>
<proteinExistence type="predicted"/>
<name>A0A2B4S3Y2_STYPI</name>
<organism evidence="3 4">
    <name type="scientific">Stylophora pistillata</name>
    <name type="common">Smooth cauliflower coral</name>
    <dbReference type="NCBI Taxonomy" id="50429"/>
    <lineage>
        <taxon>Eukaryota</taxon>
        <taxon>Metazoa</taxon>
        <taxon>Cnidaria</taxon>
        <taxon>Anthozoa</taxon>
        <taxon>Hexacorallia</taxon>
        <taxon>Scleractinia</taxon>
        <taxon>Astrocoeniina</taxon>
        <taxon>Pocilloporidae</taxon>
        <taxon>Stylophora</taxon>
    </lineage>
</organism>
<reference evidence="4" key="1">
    <citation type="journal article" date="2017" name="bioRxiv">
        <title>Comparative analysis of the genomes of Stylophora pistillata and Acropora digitifera provides evidence for extensive differences between species of corals.</title>
        <authorList>
            <person name="Voolstra C.R."/>
            <person name="Li Y."/>
            <person name="Liew Y.J."/>
            <person name="Baumgarten S."/>
            <person name="Zoccola D."/>
            <person name="Flot J.-F."/>
            <person name="Tambutte S."/>
            <person name="Allemand D."/>
            <person name="Aranda M."/>
        </authorList>
    </citation>
    <scope>NUCLEOTIDE SEQUENCE [LARGE SCALE GENOMIC DNA]</scope>
</reference>
<evidence type="ECO:0000313" key="4">
    <source>
        <dbReference type="Proteomes" id="UP000225706"/>
    </source>
</evidence>
<comment type="caution">
    <text evidence="3">The sequence shown here is derived from an EMBL/GenBank/DDBJ whole genome shotgun (WGS) entry which is preliminary data.</text>
</comment>
<dbReference type="InterPro" id="IPR000569">
    <property type="entry name" value="HECT_dom"/>
</dbReference>
<dbReference type="OrthoDB" id="5987554at2759"/>
<protein>
    <recommendedName>
        <fullName evidence="2">HECT domain-containing protein</fullName>
    </recommendedName>
</protein>
<keyword evidence="1" id="KW-0833">Ubl conjugation pathway</keyword>
<keyword evidence="4" id="KW-1185">Reference proteome</keyword>
<gene>
    <name evidence="3" type="ORF">AWC38_SpisGene11679</name>
</gene>
<accession>A0A2B4S3Y2</accession>
<sequence>MHDDIPGASLLELKPEELNNTELRLWLKCRDDLGKGLKTKAELVKRVYEYIRTSKDKNIVDPDLDKIYCGRKERMSTFTDVSEEEAGAGVKDLLAFWTGCEVLPPPGQNLHVLVDSGKLPSSLPESKSCFHRLTSSPQQTEYAVFKEID</sequence>
<dbReference type="EMBL" id="LSMT01000197">
    <property type="protein sequence ID" value="PFX23763.1"/>
    <property type="molecule type" value="Genomic_DNA"/>
</dbReference>
<evidence type="ECO:0000313" key="3">
    <source>
        <dbReference type="EMBL" id="PFX23763.1"/>
    </source>
</evidence>
<evidence type="ECO:0000256" key="1">
    <source>
        <dbReference type="ARBA" id="ARBA00022786"/>
    </source>
</evidence>
<dbReference type="Proteomes" id="UP000225706">
    <property type="component" value="Unassembled WGS sequence"/>
</dbReference>
<dbReference type="SUPFAM" id="SSF56204">
    <property type="entry name" value="Hect, E3 ligase catalytic domain"/>
    <property type="match status" value="1"/>
</dbReference>
<evidence type="ECO:0000259" key="2">
    <source>
        <dbReference type="Pfam" id="PF00632"/>
    </source>
</evidence>
<dbReference type="AlphaFoldDB" id="A0A2B4S3Y2"/>
<feature type="domain" description="HECT" evidence="2">
    <location>
        <begin position="71"/>
        <end position="134"/>
    </location>
</feature>
<dbReference type="InterPro" id="IPR035983">
    <property type="entry name" value="Hect_E3_ubiquitin_ligase"/>
</dbReference>
<dbReference type="Pfam" id="PF00632">
    <property type="entry name" value="HECT"/>
    <property type="match status" value="1"/>
</dbReference>